<keyword evidence="2" id="KW-1185">Reference proteome</keyword>
<evidence type="ECO:0000313" key="1">
    <source>
        <dbReference type="EMBL" id="CAG8759674.1"/>
    </source>
</evidence>
<feature type="non-terminal residue" evidence="1">
    <location>
        <position position="115"/>
    </location>
</feature>
<proteinExistence type="predicted"/>
<gene>
    <name evidence="1" type="ORF">DHETER_LOCUS15170</name>
</gene>
<feature type="non-terminal residue" evidence="1">
    <location>
        <position position="1"/>
    </location>
</feature>
<protein>
    <submittedName>
        <fullName evidence="1">3380_t:CDS:1</fullName>
    </submittedName>
</protein>
<organism evidence="1 2">
    <name type="scientific">Dentiscutata heterogama</name>
    <dbReference type="NCBI Taxonomy" id="1316150"/>
    <lineage>
        <taxon>Eukaryota</taxon>
        <taxon>Fungi</taxon>
        <taxon>Fungi incertae sedis</taxon>
        <taxon>Mucoromycota</taxon>
        <taxon>Glomeromycotina</taxon>
        <taxon>Glomeromycetes</taxon>
        <taxon>Diversisporales</taxon>
        <taxon>Gigasporaceae</taxon>
        <taxon>Dentiscutata</taxon>
    </lineage>
</organism>
<sequence>DKYKSITVQDLNQHLYMMPVILFDPLWLKADLTVVNQILRPNLNVFLDVFKPYVLDYEFPAILVRKMNNDPLKLRHKHQFFRGAFTYHWHNNWRRSIDPESWLGVLESAYDAFIE</sequence>
<dbReference type="Proteomes" id="UP000789702">
    <property type="component" value="Unassembled WGS sequence"/>
</dbReference>
<accession>A0ACA9QRB1</accession>
<reference evidence="1" key="1">
    <citation type="submission" date="2021-06" db="EMBL/GenBank/DDBJ databases">
        <authorList>
            <person name="Kallberg Y."/>
            <person name="Tangrot J."/>
            <person name="Rosling A."/>
        </authorList>
    </citation>
    <scope>NUCLEOTIDE SEQUENCE</scope>
    <source>
        <strain evidence="1">IL203A</strain>
    </source>
</reference>
<comment type="caution">
    <text evidence="1">The sequence shown here is derived from an EMBL/GenBank/DDBJ whole genome shotgun (WGS) entry which is preliminary data.</text>
</comment>
<evidence type="ECO:0000313" key="2">
    <source>
        <dbReference type="Proteomes" id="UP000789702"/>
    </source>
</evidence>
<name>A0ACA9QRB1_9GLOM</name>
<dbReference type="EMBL" id="CAJVPU010050581">
    <property type="protein sequence ID" value="CAG8759674.1"/>
    <property type="molecule type" value="Genomic_DNA"/>
</dbReference>